<keyword evidence="3" id="KW-1185">Reference proteome</keyword>
<evidence type="ECO:0000256" key="1">
    <source>
        <dbReference type="SAM" id="MobiDB-lite"/>
    </source>
</evidence>
<feature type="compositionally biased region" description="Polar residues" evidence="1">
    <location>
        <begin position="26"/>
        <end position="37"/>
    </location>
</feature>
<evidence type="ECO:0000313" key="3">
    <source>
        <dbReference type="Proteomes" id="UP001206925"/>
    </source>
</evidence>
<proteinExistence type="predicted"/>
<dbReference type="AlphaFoldDB" id="A0AAD5GK17"/>
<dbReference type="EMBL" id="JAMZMK010007834">
    <property type="protein sequence ID" value="KAI7743051.1"/>
    <property type="molecule type" value="Genomic_DNA"/>
</dbReference>
<protein>
    <submittedName>
        <fullName evidence="2">Uncharacterized protein</fullName>
    </submittedName>
</protein>
<feature type="region of interest" description="Disordered" evidence="1">
    <location>
        <begin position="170"/>
        <end position="203"/>
    </location>
</feature>
<feature type="non-terminal residue" evidence="2">
    <location>
        <position position="1"/>
    </location>
</feature>
<name>A0AAD5GK17_AMBAR</name>
<feature type="region of interest" description="Disordered" evidence="1">
    <location>
        <begin position="1"/>
        <end position="67"/>
    </location>
</feature>
<feature type="compositionally biased region" description="Basic and acidic residues" evidence="1">
    <location>
        <begin position="192"/>
        <end position="203"/>
    </location>
</feature>
<organism evidence="2 3">
    <name type="scientific">Ambrosia artemisiifolia</name>
    <name type="common">Common ragweed</name>
    <dbReference type="NCBI Taxonomy" id="4212"/>
    <lineage>
        <taxon>Eukaryota</taxon>
        <taxon>Viridiplantae</taxon>
        <taxon>Streptophyta</taxon>
        <taxon>Embryophyta</taxon>
        <taxon>Tracheophyta</taxon>
        <taxon>Spermatophyta</taxon>
        <taxon>Magnoliopsida</taxon>
        <taxon>eudicotyledons</taxon>
        <taxon>Gunneridae</taxon>
        <taxon>Pentapetalae</taxon>
        <taxon>asterids</taxon>
        <taxon>campanulids</taxon>
        <taxon>Asterales</taxon>
        <taxon>Asteraceae</taxon>
        <taxon>Asteroideae</taxon>
        <taxon>Heliantheae alliance</taxon>
        <taxon>Heliantheae</taxon>
        <taxon>Ambrosia</taxon>
    </lineage>
</organism>
<sequence>RLFPPKLNPITLSKAHNFRPLPSPPSNTKRQTTISADQHNDDHYHLHRPTQRVNDDKPPSPPTSHHLCRTAQGFIVSNPTTVNLEEKKKMKADGIYYENKDDRLVRVFAPEHGGRSRTSHTKYEMLISVDDKLVKVANREAWPSTSMNIHCSPITEGCIKVTADDTHLLNQGTPRKSASALRVDSSRGSQSCKDDSPKIHNDDTMITSSYIPQLVDEENYQLPLQMEKQELFAGGSLLSVGQQQTATNAP</sequence>
<dbReference type="Proteomes" id="UP001206925">
    <property type="component" value="Unassembled WGS sequence"/>
</dbReference>
<comment type="caution">
    <text evidence="2">The sequence shown here is derived from an EMBL/GenBank/DDBJ whole genome shotgun (WGS) entry which is preliminary data.</text>
</comment>
<accession>A0AAD5GK17</accession>
<reference evidence="2" key="1">
    <citation type="submission" date="2022-06" db="EMBL/GenBank/DDBJ databases">
        <title>Uncovering the hologenomic basis of an extraordinary plant invasion.</title>
        <authorList>
            <person name="Bieker V.C."/>
            <person name="Martin M.D."/>
            <person name="Gilbert T."/>
            <person name="Hodgins K."/>
            <person name="Battlay P."/>
            <person name="Petersen B."/>
            <person name="Wilson J."/>
        </authorList>
    </citation>
    <scope>NUCLEOTIDE SEQUENCE</scope>
    <source>
        <strain evidence="2">AA19_3_7</strain>
        <tissue evidence="2">Leaf</tissue>
    </source>
</reference>
<feature type="non-terminal residue" evidence="2">
    <location>
        <position position="250"/>
    </location>
</feature>
<gene>
    <name evidence="2" type="ORF">M8C21_019956</name>
</gene>
<evidence type="ECO:0000313" key="2">
    <source>
        <dbReference type="EMBL" id="KAI7743051.1"/>
    </source>
</evidence>